<dbReference type="FunFam" id="3.40.1170.10:FF:000001">
    <property type="entry name" value="DNA mismatch repair protein MutS"/>
    <property type="match status" value="1"/>
</dbReference>
<evidence type="ECO:0000256" key="1">
    <source>
        <dbReference type="ARBA" id="ARBA00006271"/>
    </source>
</evidence>
<dbReference type="Pfam" id="PF05192">
    <property type="entry name" value="MutS_III"/>
    <property type="match status" value="1"/>
</dbReference>
<dbReference type="PIRSF" id="PIRSF037677">
    <property type="entry name" value="DNA_mis_repair_Msh6"/>
    <property type="match status" value="1"/>
</dbReference>
<dbReference type="InterPro" id="IPR016151">
    <property type="entry name" value="DNA_mismatch_repair_MutS_N"/>
</dbReference>
<dbReference type="HAMAP" id="MF_00096">
    <property type="entry name" value="MutS"/>
    <property type="match status" value="1"/>
</dbReference>
<dbReference type="SUPFAM" id="SSF55271">
    <property type="entry name" value="DNA repair protein MutS, domain I"/>
    <property type="match status" value="1"/>
</dbReference>
<dbReference type="GO" id="GO:0005524">
    <property type="term" value="F:ATP binding"/>
    <property type="evidence" value="ECO:0007669"/>
    <property type="project" value="UniProtKB-UniRule"/>
</dbReference>
<protein>
    <recommendedName>
        <fullName evidence="2 9">DNA mismatch repair protein MutS</fullName>
    </recommendedName>
</protein>
<keyword evidence="7 9" id="KW-0234">DNA repair</keyword>
<dbReference type="FunFam" id="3.40.50.300:FF:000283">
    <property type="entry name" value="DNA mismatch repair protein MutS"/>
    <property type="match status" value="1"/>
</dbReference>
<dbReference type="Gene3D" id="3.40.50.300">
    <property type="entry name" value="P-loop containing nucleotide triphosphate hydrolases"/>
    <property type="match status" value="1"/>
</dbReference>
<dbReference type="InterPro" id="IPR007861">
    <property type="entry name" value="DNA_mismatch_repair_MutS_clamp"/>
</dbReference>
<evidence type="ECO:0000256" key="4">
    <source>
        <dbReference type="ARBA" id="ARBA00022763"/>
    </source>
</evidence>
<dbReference type="Pfam" id="PF01624">
    <property type="entry name" value="MutS_I"/>
    <property type="match status" value="1"/>
</dbReference>
<organism evidence="12 13">
    <name type="scientific">Candidatus Doolittlea endobia</name>
    <dbReference type="NCBI Taxonomy" id="1778262"/>
    <lineage>
        <taxon>Bacteria</taxon>
        <taxon>Pseudomonadati</taxon>
        <taxon>Pseudomonadota</taxon>
        <taxon>Gammaproteobacteria</taxon>
        <taxon>Enterobacterales</taxon>
        <taxon>Enterobacteriaceae</taxon>
        <taxon>Candidatus Doolittlea</taxon>
    </lineage>
</organism>
<evidence type="ECO:0000256" key="8">
    <source>
        <dbReference type="ARBA" id="ARBA00024647"/>
    </source>
</evidence>
<dbReference type="Gene3D" id="3.40.1170.10">
    <property type="entry name" value="DNA repair protein MutS, domain I"/>
    <property type="match status" value="1"/>
</dbReference>
<proteinExistence type="inferred from homology"/>
<dbReference type="InterPro" id="IPR000432">
    <property type="entry name" value="DNA_mismatch_repair_MutS_C"/>
</dbReference>
<evidence type="ECO:0000256" key="7">
    <source>
        <dbReference type="ARBA" id="ARBA00023204"/>
    </source>
</evidence>
<dbReference type="SMART" id="SM00534">
    <property type="entry name" value="MUTSac"/>
    <property type="match status" value="1"/>
</dbReference>
<evidence type="ECO:0000313" key="13">
    <source>
        <dbReference type="Proteomes" id="UP000095322"/>
    </source>
</evidence>
<comment type="function">
    <text evidence="8 9">This protein is involved in the repair of mismatches in DNA. It is possible that it carries out the mismatch recognition step. This protein has a weak ATPase activity.</text>
</comment>
<keyword evidence="3 9" id="KW-0547">Nucleotide-binding</keyword>
<dbReference type="GO" id="GO:0030983">
    <property type="term" value="F:mismatched DNA binding"/>
    <property type="evidence" value="ECO:0007669"/>
    <property type="project" value="InterPro"/>
</dbReference>
<evidence type="ECO:0000256" key="5">
    <source>
        <dbReference type="ARBA" id="ARBA00022840"/>
    </source>
</evidence>
<dbReference type="PATRIC" id="fig|1778262.3.peg.121"/>
<dbReference type="Proteomes" id="UP000095322">
    <property type="component" value="Chromosome I"/>
</dbReference>
<evidence type="ECO:0000259" key="11">
    <source>
        <dbReference type="PROSITE" id="PS00486"/>
    </source>
</evidence>
<keyword evidence="6 9" id="KW-0238">DNA-binding</keyword>
<accession>A0A143WS53</accession>
<dbReference type="PROSITE" id="PS00486">
    <property type="entry name" value="DNA_MISMATCH_REPAIR_2"/>
    <property type="match status" value="1"/>
</dbReference>
<dbReference type="InterPro" id="IPR027417">
    <property type="entry name" value="P-loop_NTPase"/>
</dbReference>
<dbReference type="PANTHER" id="PTHR11361:SF34">
    <property type="entry name" value="DNA MISMATCH REPAIR PROTEIN MSH1, MITOCHONDRIAL"/>
    <property type="match status" value="1"/>
</dbReference>
<dbReference type="GO" id="GO:0006298">
    <property type="term" value="P:mismatch repair"/>
    <property type="evidence" value="ECO:0007669"/>
    <property type="project" value="UniProtKB-UniRule"/>
</dbReference>
<dbReference type="AlphaFoldDB" id="A0A143WS53"/>
<dbReference type="FunFam" id="1.10.1420.10:FF:000002">
    <property type="entry name" value="DNA mismatch repair protein MutS"/>
    <property type="match status" value="1"/>
</dbReference>
<dbReference type="Gene3D" id="3.30.420.110">
    <property type="entry name" value="MutS, connector domain"/>
    <property type="match status" value="1"/>
</dbReference>
<dbReference type="Pfam" id="PF00488">
    <property type="entry name" value="MutS_V"/>
    <property type="match status" value="1"/>
</dbReference>
<evidence type="ECO:0000256" key="9">
    <source>
        <dbReference type="HAMAP-Rule" id="MF_00096"/>
    </source>
</evidence>
<dbReference type="FunFam" id="3.30.420.110:FF:000001">
    <property type="entry name" value="DNA mismatch repair protein MutS"/>
    <property type="match status" value="1"/>
</dbReference>
<dbReference type="RefSeq" id="WP_067565267.1">
    <property type="nucleotide sequence ID" value="NZ_LN999833.1"/>
</dbReference>
<dbReference type="GO" id="GO:0005829">
    <property type="term" value="C:cytosol"/>
    <property type="evidence" value="ECO:0007669"/>
    <property type="project" value="TreeGrafter"/>
</dbReference>
<keyword evidence="5 9" id="KW-0067">ATP-binding</keyword>
<dbReference type="CDD" id="cd03284">
    <property type="entry name" value="ABC_MutS1"/>
    <property type="match status" value="1"/>
</dbReference>
<gene>
    <name evidence="9 12" type="primary">mutS</name>
    <name evidence="12" type="ORF">MHIR_DE00072</name>
</gene>
<dbReference type="Gene3D" id="6.10.140.430">
    <property type="match status" value="1"/>
</dbReference>
<dbReference type="OrthoDB" id="9802448at2"/>
<evidence type="ECO:0000256" key="2">
    <source>
        <dbReference type="ARBA" id="ARBA00021982"/>
    </source>
</evidence>
<name>A0A143WS53_9ENTR</name>
<reference evidence="13" key="1">
    <citation type="submission" date="2016-01" db="EMBL/GenBank/DDBJ databases">
        <authorList>
            <person name="Husnik F."/>
        </authorList>
    </citation>
    <scope>NUCLEOTIDE SEQUENCE [LARGE SCALE GENOMIC DNA]</scope>
</reference>
<dbReference type="InterPro" id="IPR036187">
    <property type="entry name" value="DNA_mismatch_repair_MutS_sf"/>
</dbReference>
<keyword evidence="4 9" id="KW-0227">DNA damage</keyword>
<comment type="similarity">
    <text evidence="1 9 10">Belongs to the DNA mismatch repair MutS family.</text>
</comment>
<dbReference type="SUPFAM" id="SSF52540">
    <property type="entry name" value="P-loop containing nucleoside triphosphate hydrolases"/>
    <property type="match status" value="1"/>
</dbReference>
<evidence type="ECO:0000313" key="12">
    <source>
        <dbReference type="EMBL" id="CUX96431.1"/>
    </source>
</evidence>
<dbReference type="NCBIfam" id="TIGR01070">
    <property type="entry name" value="mutS1"/>
    <property type="match status" value="1"/>
</dbReference>
<feature type="domain" description="DNA mismatch repair proteins mutS family" evidence="11">
    <location>
        <begin position="690"/>
        <end position="706"/>
    </location>
</feature>
<dbReference type="InterPro" id="IPR005748">
    <property type="entry name" value="DNA_mismatch_repair_MutS"/>
</dbReference>
<dbReference type="InterPro" id="IPR036678">
    <property type="entry name" value="MutS_con_dom_sf"/>
</dbReference>
<evidence type="ECO:0000256" key="3">
    <source>
        <dbReference type="ARBA" id="ARBA00022741"/>
    </source>
</evidence>
<dbReference type="EMBL" id="LN999833">
    <property type="protein sequence ID" value="CUX96431.1"/>
    <property type="molecule type" value="Genomic_DNA"/>
</dbReference>
<dbReference type="Gene3D" id="1.10.1420.10">
    <property type="match status" value="2"/>
</dbReference>
<dbReference type="GO" id="GO:0140664">
    <property type="term" value="F:ATP-dependent DNA damage sensor activity"/>
    <property type="evidence" value="ECO:0007669"/>
    <property type="project" value="InterPro"/>
</dbReference>
<dbReference type="GO" id="GO:0003684">
    <property type="term" value="F:damaged DNA binding"/>
    <property type="evidence" value="ECO:0007669"/>
    <property type="project" value="UniProtKB-UniRule"/>
</dbReference>
<dbReference type="InterPro" id="IPR007695">
    <property type="entry name" value="DNA_mismatch_repair_MutS-lik_N"/>
</dbReference>
<dbReference type="InterPro" id="IPR017261">
    <property type="entry name" value="DNA_mismatch_repair_MutS/MSH"/>
</dbReference>
<dbReference type="Pfam" id="PF05188">
    <property type="entry name" value="MutS_II"/>
    <property type="match status" value="1"/>
</dbReference>
<feature type="binding site" evidence="9">
    <location>
        <begin position="616"/>
        <end position="623"/>
    </location>
    <ligand>
        <name>ATP</name>
        <dbReference type="ChEBI" id="CHEBI:30616"/>
    </ligand>
</feature>
<dbReference type="InterPro" id="IPR007860">
    <property type="entry name" value="DNA_mmatch_repair_MutS_con_dom"/>
</dbReference>
<dbReference type="NCBIfam" id="NF003810">
    <property type="entry name" value="PRK05399.1"/>
    <property type="match status" value="1"/>
</dbReference>
<dbReference type="SUPFAM" id="SSF48334">
    <property type="entry name" value="DNA repair protein MutS, domain III"/>
    <property type="match status" value="1"/>
</dbReference>
<sequence>MSILHTKYLNSHTPMMQQYLKLKAQHPDILLFYRMGDFYELFYDDAKRASQLLDISLTKRSASVGEPIPMAGVPYHAVENYLAKLVALGESVAICEQIGDPLTMKGPVERSIVRIVTPGTLSDEALLNERQDNLLAALWQESHGFGYATLDITSGRFLVSEPANREAMVAELQRTNPAELLYPETLQDMTLLTHHRVLRRRPQWEFDIDTARQQLILQFGTRDLTGFGIERAQLALRAAGCLLQYVKDTQRTSLPHIRTITLERQQDSIVMDAATRRNLELTKNLSGGGENTLANVLDRTVTPMGSRMLKRWLHMPSRDIIILTDRQQSIHALQNHVAELQPLLRHVGDLERALARLALRSARPRDLARMRYAFTQFPTIKELLCGRSEPHLLQLLNRIGEFKMLRDLLTKAIIEVPPLLVRDGGVIAPGYHAELDKWRDLAGGATDYLDRLELREREKTGLETLKIGFNAVHGYFIQLSRAQSHLAPIHYVRRQTLKNAERYIIPELKEYEDQVLTSKSKALMLEKMLYNELFDLLLPHLAALQQSAAALAELDVLSNLAERAETLHYVCPTLNARSGIHISSGRHPVVEYVLNEPFIANSLMLSNTRRMLIITGPNMGGKSTYMRQIALIVLMAYIGSFVPAEQATIGPIDRIFTRLGAADDLASGRSTFMVEMTETANILHNATCQSLVLIDEIGRGTSTYDGLSLAWACSENLARIKAMTLFATHYAELTTLPKQIDGVFNVHLDAVEHDDTIAFMHSVQEGAASKSYGLLVAALAGVPREVIKRARQKLRELEASSIDVLASSVGDCYLSVPQPEAKPVTPACKVLKNLDPDSLSPRQALEWLYKLKKML</sequence>
<dbReference type="STRING" id="1778262.MHIR_DE00072"/>
<dbReference type="PANTHER" id="PTHR11361">
    <property type="entry name" value="DNA MISMATCH REPAIR PROTEIN MUTS FAMILY MEMBER"/>
    <property type="match status" value="1"/>
</dbReference>
<dbReference type="SUPFAM" id="SSF53150">
    <property type="entry name" value="DNA repair protein MutS, domain II"/>
    <property type="match status" value="1"/>
</dbReference>
<dbReference type="InterPro" id="IPR007696">
    <property type="entry name" value="DNA_mismatch_repair_MutS_core"/>
</dbReference>
<evidence type="ECO:0000256" key="6">
    <source>
        <dbReference type="ARBA" id="ARBA00023125"/>
    </source>
</evidence>
<dbReference type="SMART" id="SM00533">
    <property type="entry name" value="MUTSd"/>
    <property type="match status" value="1"/>
</dbReference>
<dbReference type="KEGG" id="den:MHIR_DE00072"/>
<keyword evidence="13" id="KW-1185">Reference proteome</keyword>
<evidence type="ECO:0000256" key="10">
    <source>
        <dbReference type="RuleBase" id="RU003756"/>
    </source>
</evidence>
<dbReference type="Pfam" id="PF05190">
    <property type="entry name" value="MutS_IV"/>
    <property type="match status" value="1"/>
</dbReference>
<dbReference type="InterPro" id="IPR045076">
    <property type="entry name" value="MutS"/>
</dbReference>